<protein>
    <recommendedName>
        <fullName evidence="4">Dolichyl-phosphate-mannose-protein mannosyltransferase</fullName>
    </recommendedName>
</protein>
<organism evidence="2 3">
    <name type="scientific">Filimonas lacunae</name>
    <dbReference type="NCBI Taxonomy" id="477680"/>
    <lineage>
        <taxon>Bacteria</taxon>
        <taxon>Pseudomonadati</taxon>
        <taxon>Bacteroidota</taxon>
        <taxon>Chitinophagia</taxon>
        <taxon>Chitinophagales</taxon>
        <taxon>Chitinophagaceae</taxon>
        <taxon>Filimonas</taxon>
    </lineage>
</organism>
<reference evidence="3" key="1">
    <citation type="submission" date="2017-01" db="EMBL/GenBank/DDBJ databases">
        <authorList>
            <person name="Varghese N."/>
            <person name="Submissions S."/>
        </authorList>
    </citation>
    <scope>NUCLEOTIDE SEQUENCE [LARGE SCALE GENOMIC DNA]</scope>
    <source>
        <strain evidence="3">DSM 21054</strain>
    </source>
</reference>
<feature type="transmembrane region" description="Helical" evidence="1">
    <location>
        <begin position="228"/>
        <end position="246"/>
    </location>
</feature>
<keyword evidence="1" id="KW-0812">Transmembrane</keyword>
<name>A0A1N7Q5F7_9BACT</name>
<evidence type="ECO:0000256" key="1">
    <source>
        <dbReference type="SAM" id="Phobius"/>
    </source>
</evidence>
<dbReference type="EMBL" id="FTOR01000004">
    <property type="protein sequence ID" value="SIT18098.1"/>
    <property type="molecule type" value="Genomic_DNA"/>
</dbReference>
<dbReference type="AlphaFoldDB" id="A0A1N7Q5F7"/>
<keyword evidence="1" id="KW-0472">Membrane</keyword>
<feature type="transmembrane region" description="Helical" evidence="1">
    <location>
        <begin position="431"/>
        <end position="450"/>
    </location>
</feature>
<feature type="transmembrane region" description="Helical" evidence="1">
    <location>
        <begin position="488"/>
        <end position="509"/>
    </location>
</feature>
<proteinExistence type="predicted"/>
<keyword evidence="3" id="KW-1185">Reference proteome</keyword>
<dbReference type="STRING" id="477680.SAMN05421788_104407"/>
<feature type="transmembrane region" description="Helical" evidence="1">
    <location>
        <begin position="119"/>
        <end position="139"/>
    </location>
</feature>
<feature type="transmembrane region" description="Helical" evidence="1">
    <location>
        <begin position="198"/>
        <end position="222"/>
    </location>
</feature>
<feature type="transmembrane region" description="Helical" evidence="1">
    <location>
        <begin position="146"/>
        <end position="163"/>
    </location>
</feature>
<gene>
    <name evidence="2" type="ORF">SAMN05421788_104407</name>
</gene>
<feature type="transmembrane region" description="Helical" evidence="1">
    <location>
        <begin position="48"/>
        <end position="68"/>
    </location>
</feature>
<dbReference type="Proteomes" id="UP000186917">
    <property type="component" value="Unassembled WGS sequence"/>
</dbReference>
<sequence length="515" mass="59631">MSIKLKNALRRNNSFAINTVTLFSKPLISVKHPLTFYRFVFHEKEQRNYCAIGIVAGIIYLILLRLLFPFPSFYADSYTYIDAAADNLAISYRPIQYSEFINFFHHFGSSDFALIASQYLANVIANLFLFFTCVFLFPLSRLSKNILFAILVFNPLYLFAANFVLSDSLFCSLTVAWFTLLLWVIYKPNVVNMLGQFILMILLFKLRYNALIFPAFTTLALLFSKQALWRKISVVIVSFGIMFLLVQKISEKTESLTGTHTFSAFSGWQMASNAMHIQRHIPETDTADFDDDELAINQHIVEYFAAHKNEPYEEVTAAFIWDKGSPLKKYLYKYGKKNGYSTYFETWTALGPVYNQFGVKVISQHPAAYLQYFLWPNTKRYFLPQMEAYSTYNEGRDSVDKSAAKYYHYRTNKITNANAKLHVAMLAPWEYLFPVLNFIFILAGLLYVVMRAYKKAPRLFNQALILFSTFYLGNLFFVSAVAPNVFRYHLFIITLAIPFIIYLCSFLIGQKEKAQ</sequence>
<feature type="transmembrane region" description="Helical" evidence="1">
    <location>
        <begin position="169"/>
        <end position="186"/>
    </location>
</feature>
<evidence type="ECO:0008006" key="4">
    <source>
        <dbReference type="Google" id="ProtNLM"/>
    </source>
</evidence>
<feature type="transmembrane region" description="Helical" evidence="1">
    <location>
        <begin position="462"/>
        <end position="482"/>
    </location>
</feature>
<accession>A0A1N7Q5F7</accession>
<evidence type="ECO:0000313" key="2">
    <source>
        <dbReference type="EMBL" id="SIT18098.1"/>
    </source>
</evidence>
<keyword evidence="1" id="KW-1133">Transmembrane helix</keyword>
<evidence type="ECO:0000313" key="3">
    <source>
        <dbReference type="Proteomes" id="UP000186917"/>
    </source>
</evidence>